<dbReference type="InterPro" id="IPR013083">
    <property type="entry name" value="Znf_RING/FYVE/PHD"/>
</dbReference>
<feature type="compositionally biased region" description="Polar residues" evidence="5">
    <location>
        <begin position="22"/>
        <end position="42"/>
    </location>
</feature>
<evidence type="ECO:0000259" key="6">
    <source>
        <dbReference type="PROSITE" id="PS50178"/>
    </source>
</evidence>
<sequence length="628" mass="69911">MAKFCRECGSPLLGRRFCSECGTDTQPHASSTAPNASYESNGQQQNYNQHFQQPQQHYQVHHESNGQQQHHQEHYEQPQQPYQQPQQQYQQPQQQYQQPQQQYQQNQQQYQQQYQQTQQQNQHQYERNGQQQYERSESNGQEQVPPAAVGDEATSIYKRVIATVRAAHRGDNEELAVKEFKKDCKMYGAGGLAAESFTSNCQVYIGEYMMDSMMPQLARLIPDDVKRRDLILAYHNRTMDKAKERPTSLMSTTSTSSIAEPPRSQSAVDIASVKSDKPSCEVCGQQFELLRRKHSCRKCGKNVCQACSTARMLIPPGHEHPQAKGFDPAMPQRVCSTCAPILQPLQERLITAYSNSNKVSEAPKSKKWFQSLPVKQTMEDEVDNACKILHQLFYTNASSVDRMDRSIPVAFLERAHGLAFLTVVKAGFLVTAKMGSGIVITKLTNGTWSAPSAIGTTGLGGGFEGGGEIVQVLLILGSPQAVQVFHDMQITLGAGLDLTVGPYGRAANAQASVGRGNGLGVNYSYSYSKGLFAGISLNGSVISCRSDANRDFYGKHVTPAEILSGAILPPRAANRLYETIEQTMLACASFREEQEVKLHRECGMFGCPCDRFRPRKFSTKCANCNHAH</sequence>
<organism evidence="7 8">
    <name type="scientific">Thraustotheca clavata</name>
    <dbReference type="NCBI Taxonomy" id="74557"/>
    <lineage>
        <taxon>Eukaryota</taxon>
        <taxon>Sar</taxon>
        <taxon>Stramenopiles</taxon>
        <taxon>Oomycota</taxon>
        <taxon>Saprolegniomycetes</taxon>
        <taxon>Saprolegniales</taxon>
        <taxon>Achlyaceae</taxon>
        <taxon>Thraustotheca</taxon>
    </lineage>
</organism>
<feature type="compositionally biased region" description="Low complexity" evidence="5">
    <location>
        <begin position="114"/>
        <end position="133"/>
    </location>
</feature>
<feature type="compositionally biased region" description="Low complexity" evidence="5">
    <location>
        <begin position="247"/>
        <end position="257"/>
    </location>
</feature>
<dbReference type="PANTHER" id="PTHR15629:SF2">
    <property type="entry name" value="SH3 DOMAIN-CONTAINING YSC84-LIKE PROTEIN 1"/>
    <property type="match status" value="1"/>
</dbReference>
<dbReference type="Gene3D" id="3.30.40.10">
    <property type="entry name" value="Zinc/RING finger domain, C3HC4 (zinc finger)"/>
    <property type="match status" value="1"/>
</dbReference>
<dbReference type="InterPro" id="IPR007461">
    <property type="entry name" value="Ysc84_actin-binding"/>
</dbReference>
<dbReference type="SUPFAM" id="SSF57903">
    <property type="entry name" value="FYVE/PHD zinc finger"/>
    <property type="match status" value="1"/>
</dbReference>
<evidence type="ECO:0000256" key="2">
    <source>
        <dbReference type="ARBA" id="ARBA00022771"/>
    </source>
</evidence>
<protein>
    <recommendedName>
        <fullName evidence="6">FYVE-type domain-containing protein</fullName>
    </recommendedName>
</protein>
<dbReference type="InterPro" id="IPR011011">
    <property type="entry name" value="Znf_FYVE_PHD"/>
</dbReference>
<dbReference type="SMART" id="SM00064">
    <property type="entry name" value="FYVE"/>
    <property type="match status" value="1"/>
</dbReference>
<reference evidence="7 8" key="1">
    <citation type="journal article" date="2014" name="Genome Biol. Evol.">
        <title>The secreted proteins of Achlya hypogyna and Thraustotheca clavata identify the ancestral oomycete secretome and reveal gene acquisitions by horizontal gene transfer.</title>
        <authorList>
            <person name="Misner I."/>
            <person name="Blouin N."/>
            <person name="Leonard G."/>
            <person name="Richards T.A."/>
            <person name="Lane C.E."/>
        </authorList>
    </citation>
    <scope>NUCLEOTIDE SEQUENCE [LARGE SCALE GENOMIC DNA]</scope>
    <source>
        <strain evidence="7 8">ATCC 34112</strain>
    </source>
</reference>
<feature type="domain" description="FYVE-type" evidence="6">
    <location>
        <begin position="274"/>
        <end position="343"/>
    </location>
</feature>
<keyword evidence="3" id="KW-0862">Zinc</keyword>
<dbReference type="InterPro" id="IPR017455">
    <property type="entry name" value="Znf_FYVE-rel"/>
</dbReference>
<dbReference type="GO" id="GO:0008270">
    <property type="term" value="F:zinc ion binding"/>
    <property type="evidence" value="ECO:0007669"/>
    <property type="project" value="UniProtKB-KW"/>
</dbReference>
<evidence type="ECO:0000256" key="4">
    <source>
        <dbReference type="PROSITE-ProRule" id="PRU00091"/>
    </source>
</evidence>
<proteinExistence type="predicted"/>
<dbReference type="STRING" id="74557.A0A1V9ZEV2"/>
<dbReference type="Pfam" id="PF01363">
    <property type="entry name" value="FYVE"/>
    <property type="match status" value="1"/>
</dbReference>
<evidence type="ECO:0000256" key="1">
    <source>
        <dbReference type="ARBA" id="ARBA00022723"/>
    </source>
</evidence>
<name>A0A1V9ZEV2_9STRA</name>
<keyword evidence="1" id="KW-0479">Metal-binding</keyword>
<feature type="region of interest" description="Disordered" evidence="5">
    <location>
        <begin position="22"/>
        <end position="102"/>
    </location>
</feature>
<accession>A0A1V9ZEV2</accession>
<dbReference type="GO" id="GO:0035091">
    <property type="term" value="F:phosphatidylinositol binding"/>
    <property type="evidence" value="ECO:0007669"/>
    <property type="project" value="TreeGrafter"/>
</dbReference>
<evidence type="ECO:0000313" key="8">
    <source>
        <dbReference type="Proteomes" id="UP000243217"/>
    </source>
</evidence>
<comment type="caution">
    <text evidence="7">The sequence shown here is derived from an EMBL/GenBank/DDBJ whole genome shotgun (WGS) entry which is preliminary data.</text>
</comment>
<dbReference type="Pfam" id="PF04366">
    <property type="entry name" value="Ysc84"/>
    <property type="match status" value="1"/>
</dbReference>
<dbReference type="InterPro" id="IPR057634">
    <property type="entry name" value="PAH_ZNF598/HEL2"/>
</dbReference>
<feature type="region of interest" description="Disordered" evidence="5">
    <location>
        <begin position="242"/>
        <end position="265"/>
    </location>
</feature>
<dbReference type="OrthoDB" id="443981at2759"/>
<dbReference type="InterPro" id="IPR051702">
    <property type="entry name" value="SH3_domain_YSC84-like"/>
</dbReference>
<keyword evidence="2 4" id="KW-0863">Zinc-finger</keyword>
<dbReference type="EMBL" id="JNBS01001965">
    <property type="protein sequence ID" value="OQR96526.1"/>
    <property type="molecule type" value="Genomic_DNA"/>
</dbReference>
<dbReference type="Proteomes" id="UP000243217">
    <property type="component" value="Unassembled WGS sequence"/>
</dbReference>
<dbReference type="InterPro" id="IPR000306">
    <property type="entry name" value="Znf_FYVE"/>
</dbReference>
<keyword evidence="8" id="KW-1185">Reference proteome</keyword>
<evidence type="ECO:0000313" key="7">
    <source>
        <dbReference type="EMBL" id="OQR96526.1"/>
    </source>
</evidence>
<evidence type="ECO:0000256" key="5">
    <source>
        <dbReference type="SAM" id="MobiDB-lite"/>
    </source>
</evidence>
<feature type="compositionally biased region" description="Basic and acidic residues" evidence="5">
    <location>
        <begin position="60"/>
        <end position="76"/>
    </location>
</feature>
<feature type="compositionally biased region" description="Low complexity" evidence="5">
    <location>
        <begin position="77"/>
        <end position="102"/>
    </location>
</feature>
<dbReference type="PROSITE" id="PS50178">
    <property type="entry name" value="ZF_FYVE"/>
    <property type="match status" value="1"/>
</dbReference>
<dbReference type="Pfam" id="PF23202">
    <property type="entry name" value="PAH_ZNF598"/>
    <property type="match status" value="1"/>
</dbReference>
<gene>
    <name evidence="7" type="ORF">THRCLA_07257</name>
</gene>
<dbReference type="PANTHER" id="PTHR15629">
    <property type="entry name" value="SH3YL1 PROTEIN"/>
    <property type="match status" value="1"/>
</dbReference>
<dbReference type="AlphaFoldDB" id="A0A1V9ZEV2"/>
<feature type="region of interest" description="Disordered" evidence="5">
    <location>
        <begin position="114"/>
        <end position="150"/>
    </location>
</feature>
<evidence type="ECO:0000256" key="3">
    <source>
        <dbReference type="ARBA" id="ARBA00022833"/>
    </source>
</evidence>
<feature type="compositionally biased region" description="Low complexity" evidence="5">
    <location>
        <begin position="43"/>
        <end position="58"/>
    </location>
</feature>